<comment type="caution">
    <text evidence="2">The sequence shown here is derived from an EMBL/GenBank/DDBJ whole genome shotgun (WGS) entry which is preliminary data.</text>
</comment>
<protein>
    <submittedName>
        <fullName evidence="2">Transposase IS200-family protein</fullName>
    </submittedName>
</protein>
<dbReference type="PANTHER" id="PTHR33360:SF2">
    <property type="entry name" value="TRANSPOSASE FOR INSERTION SEQUENCE ELEMENT IS200"/>
    <property type="match status" value="1"/>
</dbReference>
<organism evidence="2 3">
    <name type="scientific">Candidatus Uhrbacteria bacterium GW2011_GWE2_46_68</name>
    <dbReference type="NCBI Taxonomy" id="1618994"/>
    <lineage>
        <taxon>Bacteria</taxon>
        <taxon>Candidatus Uhriibacteriota</taxon>
    </lineage>
</organism>
<dbReference type="Proteomes" id="UP000034795">
    <property type="component" value="Unassembled WGS sequence"/>
</dbReference>
<reference evidence="2 3" key="1">
    <citation type="journal article" date="2015" name="Nature">
        <title>rRNA introns, odd ribosomes, and small enigmatic genomes across a large radiation of phyla.</title>
        <authorList>
            <person name="Brown C.T."/>
            <person name="Hug L.A."/>
            <person name="Thomas B.C."/>
            <person name="Sharon I."/>
            <person name="Castelle C.J."/>
            <person name="Singh A."/>
            <person name="Wilkins M.J."/>
            <person name="Williams K.H."/>
            <person name="Banfield J.F."/>
        </authorList>
    </citation>
    <scope>NUCLEOTIDE SEQUENCE [LARGE SCALE GENOMIC DNA]</scope>
</reference>
<dbReference type="GO" id="GO:0003677">
    <property type="term" value="F:DNA binding"/>
    <property type="evidence" value="ECO:0007669"/>
    <property type="project" value="InterPro"/>
</dbReference>
<dbReference type="GO" id="GO:0004803">
    <property type="term" value="F:transposase activity"/>
    <property type="evidence" value="ECO:0007669"/>
    <property type="project" value="InterPro"/>
</dbReference>
<dbReference type="EMBL" id="LCMS01000018">
    <property type="protein sequence ID" value="KKU40362.1"/>
    <property type="molecule type" value="Genomic_DNA"/>
</dbReference>
<dbReference type="PANTHER" id="PTHR33360">
    <property type="entry name" value="TRANSPOSASE FOR INSERTION SEQUENCE ELEMENT IS200"/>
    <property type="match status" value="1"/>
</dbReference>
<dbReference type="InterPro" id="IPR036515">
    <property type="entry name" value="Transposase_17_sf"/>
</dbReference>
<feature type="domain" description="Transposase IS200-like" evidence="1">
    <location>
        <begin position="11"/>
        <end position="132"/>
    </location>
</feature>
<evidence type="ECO:0000313" key="3">
    <source>
        <dbReference type="Proteomes" id="UP000034795"/>
    </source>
</evidence>
<name>A0A0G1Q6A0_9BACT</name>
<gene>
    <name evidence="2" type="ORF">UX57_C0018G0001</name>
</gene>
<proteinExistence type="predicted"/>
<evidence type="ECO:0000313" key="2">
    <source>
        <dbReference type="EMBL" id="KKU40362.1"/>
    </source>
</evidence>
<accession>A0A0G1Q6A0</accession>
<dbReference type="GO" id="GO:0006313">
    <property type="term" value="P:DNA transposition"/>
    <property type="evidence" value="ECO:0007669"/>
    <property type="project" value="InterPro"/>
</dbReference>
<evidence type="ECO:0000259" key="1">
    <source>
        <dbReference type="SMART" id="SM01321"/>
    </source>
</evidence>
<dbReference type="SMART" id="SM01321">
    <property type="entry name" value="Y1_Tnp"/>
    <property type="match status" value="1"/>
</dbReference>
<dbReference type="InterPro" id="IPR002686">
    <property type="entry name" value="Transposase_17"/>
</dbReference>
<dbReference type="NCBIfam" id="NF033573">
    <property type="entry name" value="transpos_IS200"/>
    <property type="match status" value="1"/>
</dbReference>
<sequence>MRAVRTTEHNVYQIHYHFVTPVKYRRAIFGCSDREQTIRLVCKEIEERYSIEFEQVGIDTNHVHYLLSAAPKFAPSVIIQIIKSITARELFRRHPDLRKELWGGELWTDDFFVSTVGEGGNRDVIRIYVEKQGNKSDITQLKLFNF</sequence>
<dbReference type="SUPFAM" id="SSF143422">
    <property type="entry name" value="Transposase IS200-like"/>
    <property type="match status" value="1"/>
</dbReference>
<dbReference type="Gene3D" id="3.30.70.1290">
    <property type="entry name" value="Transposase IS200-like"/>
    <property type="match status" value="1"/>
</dbReference>
<dbReference type="Pfam" id="PF01797">
    <property type="entry name" value="Y1_Tnp"/>
    <property type="match status" value="1"/>
</dbReference>
<dbReference type="AlphaFoldDB" id="A0A0G1Q6A0"/>